<dbReference type="EMBL" id="SUNI01000015">
    <property type="protein sequence ID" value="TJZ90562.1"/>
    <property type="molecule type" value="Genomic_DNA"/>
</dbReference>
<keyword evidence="2" id="KW-1185">Reference proteome</keyword>
<dbReference type="InterPro" id="IPR009744">
    <property type="entry name" value="VirC1"/>
</dbReference>
<dbReference type="Gene3D" id="3.40.50.300">
    <property type="entry name" value="P-loop containing nucleotide triphosphate hydrolases"/>
    <property type="match status" value="1"/>
</dbReference>
<dbReference type="RefSeq" id="WP_136886775.1">
    <property type="nucleotide sequence ID" value="NZ_SUNI01000015.1"/>
</dbReference>
<organism evidence="1 2">
    <name type="scientific">Paracoccus gahaiensis</name>
    <dbReference type="NCBI Taxonomy" id="1706839"/>
    <lineage>
        <taxon>Bacteria</taxon>
        <taxon>Pseudomonadati</taxon>
        <taxon>Pseudomonadota</taxon>
        <taxon>Alphaproteobacteria</taxon>
        <taxon>Rhodobacterales</taxon>
        <taxon>Paracoccaceae</taxon>
        <taxon>Paracoccus</taxon>
    </lineage>
</organism>
<sequence length="254" mass="28462">MAIVIGLMNRKGGAGKSTLTKLLASAIAHSKKKCLVIDLDPAEDILKWWTRAESNGHYDEKIMVRATTVAEDLYEIVAKNDDTVDFIIIDTKGEGAEWADDLAGVVDRIVVPCTNANPDRDRTRETIAWHDDLKKRVVSADQIPPLQVVLTRVPPVMVRHKSDLPKPKDITTRDFDRHYEIVAEFNPLSTMVPERPQYREMDEQGLLGGIMNRCRNGQWSDKGQALHYESALAHAIDLMNNIIEGTKMEPSHGA</sequence>
<dbReference type="InterPro" id="IPR027417">
    <property type="entry name" value="P-loop_NTPase"/>
</dbReference>
<evidence type="ECO:0000313" key="2">
    <source>
        <dbReference type="Proteomes" id="UP000309747"/>
    </source>
</evidence>
<gene>
    <name evidence="1" type="ORF">FA743_14250</name>
</gene>
<name>A0A4U0R8F6_9RHOB</name>
<proteinExistence type="predicted"/>
<protein>
    <submittedName>
        <fullName evidence="1">ParA family protein</fullName>
    </submittedName>
</protein>
<reference evidence="1 2" key="1">
    <citation type="submission" date="2019-04" db="EMBL/GenBank/DDBJ databases">
        <authorList>
            <person name="Li J."/>
        </authorList>
    </citation>
    <scope>NUCLEOTIDE SEQUENCE [LARGE SCALE GENOMIC DNA]</scope>
    <source>
        <strain evidence="1 2">KCTC 42687</strain>
    </source>
</reference>
<dbReference type="OrthoDB" id="7820287at2"/>
<comment type="caution">
    <text evidence="1">The sequence shown here is derived from an EMBL/GenBank/DDBJ whole genome shotgun (WGS) entry which is preliminary data.</text>
</comment>
<dbReference type="Proteomes" id="UP000309747">
    <property type="component" value="Unassembled WGS sequence"/>
</dbReference>
<dbReference type="PANTHER" id="PTHR13696:SF99">
    <property type="entry name" value="COBYRINIC ACID AC-DIAMIDE SYNTHASE"/>
    <property type="match status" value="1"/>
</dbReference>
<dbReference type="InterPro" id="IPR050678">
    <property type="entry name" value="DNA_Partitioning_ATPase"/>
</dbReference>
<dbReference type="PANTHER" id="PTHR13696">
    <property type="entry name" value="P-LOOP CONTAINING NUCLEOSIDE TRIPHOSPHATE HYDROLASE"/>
    <property type="match status" value="1"/>
</dbReference>
<dbReference type="Pfam" id="PF07015">
    <property type="entry name" value="VirC1"/>
    <property type="match status" value="1"/>
</dbReference>
<dbReference type="SUPFAM" id="SSF52540">
    <property type="entry name" value="P-loop containing nucleoside triphosphate hydrolases"/>
    <property type="match status" value="1"/>
</dbReference>
<accession>A0A4U0R8F6</accession>
<dbReference type="AlphaFoldDB" id="A0A4U0R8F6"/>
<dbReference type="CDD" id="cd02042">
    <property type="entry name" value="ParAB_family"/>
    <property type="match status" value="1"/>
</dbReference>
<evidence type="ECO:0000313" key="1">
    <source>
        <dbReference type="EMBL" id="TJZ90562.1"/>
    </source>
</evidence>